<dbReference type="SUPFAM" id="SSF46785">
    <property type="entry name" value="Winged helix' DNA-binding domain"/>
    <property type="match status" value="1"/>
</dbReference>
<dbReference type="InterPro" id="IPR036388">
    <property type="entry name" value="WH-like_DNA-bd_sf"/>
</dbReference>
<dbReference type="InterPro" id="IPR036390">
    <property type="entry name" value="WH_DNA-bd_sf"/>
</dbReference>
<feature type="region of interest" description="Disordered" evidence="1">
    <location>
        <begin position="230"/>
        <end position="262"/>
    </location>
</feature>
<name>A0A3M2JCR4_9CELL</name>
<evidence type="ECO:0000313" key="2">
    <source>
        <dbReference type="EMBL" id="RMI09343.1"/>
    </source>
</evidence>
<comment type="caution">
    <text evidence="2">The sequence shown here is derived from an EMBL/GenBank/DDBJ whole genome shotgun (WGS) entry which is preliminary data.</text>
</comment>
<reference evidence="2 3" key="1">
    <citation type="submission" date="2018-10" db="EMBL/GenBank/DDBJ databases">
        <title>Isolation, diversity and antifungal activity of actinobacteria from wheat.</title>
        <authorList>
            <person name="Han C."/>
        </authorList>
    </citation>
    <scope>NUCLEOTIDE SEQUENCE [LARGE SCALE GENOMIC DNA]</scope>
    <source>
        <strain evidence="2 3">NEAU-YY56</strain>
    </source>
</reference>
<dbReference type="CDD" id="cd00090">
    <property type="entry name" value="HTH_ARSR"/>
    <property type="match status" value="1"/>
</dbReference>
<evidence type="ECO:0000256" key="1">
    <source>
        <dbReference type="SAM" id="MobiDB-lite"/>
    </source>
</evidence>
<evidence type="ECO:0000313" key="3">
    <source>
        <dbReference type="Proteomes" id="UP000269289"/>
    </source>
</evidence>
<dbReference type="EMBL" id="RFFI01000052">
    <property type="protein sequence ID" value="RMI09343.1"/>
    <property type="molecule type" value="Genomic_DNA"/>
</dbReference>
<gene>
    <name evidence="2" type="ORF">EBM89_10800</name>
</gene>
<dbReference type="GO" id="GO:0006355">
    <property type="term" value="P:regulation of DNA-templated transcription"/>
    <property type="evidence" value="ECO:0007669"/>
    <property type="project" value="InterPro"/>
</dbReference>
<dbReference type="Proteomes" id="UP000269289">
    <property type="component" value="Unassembled WGS sequence"/>
</dbReference>
<dbReference type="Pfam" id="PF12840">
    <property type="entry name" value="HTH_20"/>
    <property type="match status" value="1"/>
</dbReference>
<organism evidence="2 3">
    <name type="scientific">Cellulomonas triticagri</name>
    <dbReference type="NCBI Taxonomy" id="2483352"/>
    <lineage>
        <taxon>Bacteria</taxon>
        <taxon>Bacillati</taxon>
        <taxon>Actinomycetota</taxon>
        <taxon>Actinomycetes</taxon>
        <taxon>Micrococcales</taxon>
        <taxon>Cellulomonadaceae</taxon>
        <taxon>Cellulomonas</taxon>
    </lineage>
</organism>
<dbReference type="Gene3D" id="1.10.10.10">
    <property type="entry name" value="Winged helix-like DNA-binding domain superfamily/Winged helix DNA-binding domain"/>
    <property type="match status" value="1"/>
</dbReference>
<dbReference type="AlphaFoldDB" id="A0A3M2JCR4"/>
<protein>
    <submittedName>
        <fullName evidence="2">Transcriptional regulator</fullName>
    </submittedName>
</protein>
<dbReference type="GO" id="GO:0003677">
    <property type="term" value="F:DNA binding"/>
    <property type="evidence" value="ECO:0007669"/>
    <property type="project" value="InterPro"/>
</dbReference>
<accession>A0A3M2JCR4</accession>
<sequence>MLLADGRDGGTVVGTRAVPDAGPGALAGFDGTTGRGDHGGRRTHVIQLLRDSPTPLPVAAVAERLGVALSSARAHLEALADAGLAVRTRDTGGAPGRPRVLYRGVLPNQAHERAQGFRLLAESLVSTLLASAPESALHLDAVGRGWGRAVAACAGPTTGDDPVDRLVAKLDALWFAPERLPDGDDGTVRLVLHHCPLLHVSARDPQAVAALERGLVDGVLEAAGSSLRVTSATSGPVGRRSTVHLAAPGPAGQLRASAPGRA</sequence>
<keyword evidence="3" id="KW-1185">Reference proteome</keyword>
<proteinExistence type="predicted"/>
<dbReference type="InterPro" id="IPR011991">
    <property type="entry name" value="ArsR-like_HTH"/>
</dbReference>